<dbReference type="InterPro" id="IPR000253">
    <property type="entry name" value="FHA_dom"/>
</dbReference>
<evidence type="ECO:0000256" key="2">
    <source>
        <dbReference type="SAM" id="MobiDB-lite"/>
    </source>
</evidence>
<dbReference type="PROSITE" id="PS50006">
    <property type="entry name" value="FHA_DOMAIN"/>
    <property type="match status" value="1"/>
</dbReference>
<dbReference type="Gene3D" id="2.60.200.20">
    <property type="match status" value="1"/>
</dbReference>
<evidence type="ECO:0000256" key="3">
    <source>
        <dbReference type="SAM" id="Phobius"/>
    </source>
</evidence>
<feature type="region of interest" description="Disordered" evidence="2">
    <location>
        <begin position="384"/>
        <end position="404"/>
    </location>
</feature>
<feature type="compositionally biased region" description="Pro residues" evidence="2">
    <location>
        <begin position="194"/>
        <end position="205"/>
    </location>
</feature>
<gene>
    <name evidence="5" type="ORF">HNR10_005654</name>
</gene>
<protein>
    <recommendedName>
        <fullName evidence="4">FHA domain-containing protein</fullName>
    </recommendedName>
</protein>
<keyword evidence="6" id="KW-1185">Reference proteome</keyword>
<dbReference type="CDD" id="cd00060">
    <property type="entry name" value="FHA"/>
    <property type="match status" value="1"/>
</dbReference>
<feature type="compositionally biased region" description="Pro residues" evidence="2">
    <location>
        <begin position="174"/>
        <end position="185"/>
    </location>
</feature>
<feature type="transmembrane region" description="Helical" evidence="3">
    <location>
        <begin position="254"/>
        <end position="275"/>
    </location>
</feature>
<evidence type="ECO:0000256" key="1">
    <source>
        <dbReference type="ARBA" id="ARBA00022553"/>
    </source>
</evidence>
<keyword evidence="1" id="KW-0597">Phosphoprotein</keyword>
<dbReference type="AlphaFoldDB" id="A0A7Z0JCS9"/>
<feature type="transmembrane region" description="Helical" evidence="3">
    <location>
        <begin position="355"/>
        <end position="374"/>
    </location>
</feature>
<sequence length="578" mass="60237">MRHTDFQIAVQAGDGLIGRFPTGVMLLVGDGSAEASDRLIELFADAEGGGTDPAAGLEELFGSPDAPDVSAFGAMVESGDGTSLYLRGPVEVTADSPNADLRAWGRDGGRLLRYEAPSELSTLTIRHADVPAPGGDQASFGLRTGVVSGGGVTLERTGAETGEHEDDMLRHDAPPAPRQSAPPPSRHGMAARTAPPPPPPPPPAEPAWQHHHAAPPDQTTAVLPEPSPGALPGVFPDQGAPSDGGSRPGYTTRLLARVLVTVLVGLPWTLAAPFVLPVGFAPSTLTYTMVLLALGLLFVLGALVWDPVVTAVQRRTGRSEWPRPLFVGQVLPEALVVFGVQFLLLDAFVVNATSLALHLAGAAVLMGAGAWVMGRVPAMRRRLSAPDGGPGAAGGPVPAGLTGGQTVPALGTAPASSANGRSPQVWGVNCRNGHFNRPDARYCAACGTAMHGLTREPVQGPRPPLGYLVSDHGYSYELDGDYVIGRAPQADELVRAGRARALSISDPGRTLAEAHADVRLDDWDVVLTGRGNTTGTFVNEPDSANWIALAPGQPFAIRPGTSVRLGHHKFVYRALNQR</sequence>
<feature type="transmembrane region" description="Helical" evidence="3">
    <location>
        <begin position="326"/>
        <end position="349"/>
    </location>
</feature>
<feature type="domain" description="FHA" evidence="4">
    <location>
        <begin position="494"/>
        <end position="539"/>
    </location>
</feature>
<keyword evidence="3" id="KW-0812">Transmembrane</keyword>
<feature type="region of interest" description="Disordered" evidence="2">
    <location>
        <begin position="131"/>
        <end position="248"/>
    </location>
</feature>
<evidence type="ECO:0000259" key="4">
    <source>
        <dbReference type="PROSITE" id="PS50006"/>
    </source>
</evidence>
<keyword evidence="3" id="KW-1133">Transmembrane helix</keyword>
<dbReference type="Proteomes" id="UP000572051">
    <property type="component" value="Unassembled WGS sequence"/>
</dbReference>
<dbReference type="EMBL" id="JACCFS010000001">
    <property type="protein sequence ID" value="NYJ37773.1"/>
    <property type="molecule type" value="Genomic_DNA"/>
</dbReference>
<dbReference type="InterPro" id="IPR008984">
    <property type="entry name" value="SMAD_FHA_dom_sf"/>
</dbReference>
<proteinExistence type="predicted"/>
<feature type="compositionally biased region" description="Basic and acidic residues" evidence="2">
    <location>
        <begin position="157"/>
        <end position="173"/>
    </location>
</feature>
<accession>A0A7Z0JCS9</accession>
<dbReference type="RefSeq" id="WP_179828792.1">
    <property type="nucleotide sequence ID" value="NZ_JACCFS010000001.1"/>
</dbReference>
<evidence type="ECO:0000313" key="5">
    <source>
        <dbReference type="EMBL" id="NYJ37773.1"/>
    </source>
</evidence>
<comment type="caution">
    <text evidence="5">The sequence shown here is derived from an EMBL/GenBank/DDBJ whole genome shotgun (WGS) entry which is preliminary data.</text>
</comment>
<name>A0A7Z0JCS9_9ACTN</name>
<organism evidence="5 6">
    <name type="scientific">Nocardiopsis aegyptia</name>
    <dbReference type="NCBI Taxonomy" id="220378"/>
    <lineage>
        <taxon>Bacteria</taxon>
        <taxon>Bacillati</taxon>
        <taxon>Actinomycetota</taxon>
        <taxon>Actinomycetes</taxon>
        <taxon>Streptosporangiales</taxon>
        <taxon>Nocardiopsidaceae</taxon>
        <taxon>Nocardiopsis</taxon>
    </lineage>
</organism>
<keyword evidence="3" id="KW-0472">Membrane</keyword>
<feature type="transmembrane region" description="Helical" evidence="3">
    <location>
        <begin position="287"/>
        <end position="305"/>
    </location>
</feature>
<reference evidence="5 6" key="1">
    <citation type="submission" date="2020-07" db="EMBL/GenBank/DDBJ databases">
        <title>Sequencing the genomes of 1000 actinobacteria strains.</title>
        <authorList>
            <person name="Klenk H.-P."/>
        </authorList>
    </citation>
    <scope>NUCLEOTIDE SEQUENCE [LARGE SCALE GENOMIC DNA]</scope>
    <source>
        <strain evidence="5 6">DSM 44442</strain>
    </source>
</reference>
<evidence type="ECO:0000313" key="6">
    <source>
        <dbReference type="Proteomes" id="UP000572051"/>
    </source>
</evidence>
<dbReference type="SUPFAM" id="SSF49879">
    <property type="entry name" value="SMAD/FHA domain"/>
    <property type="match status" value="1"/>
</dbReference>